<keyword evidence="4" id="KW-1185">Reference proteome</keyword>
<feature type="domain" description="Chorismate-utilising enzyme C-terminal" evidence="2">
    <location>
        <begin position="228"/>
        <end position="484"/>
    </location>
</feature>
<protein>
    <submittedName>
        <fullName evidence="3">Anthranilate synthase component I family protein</fullName>
    </submittedName>
</protein>
<name>A0ABV2W068_9ACTN</name>
<gene>
    <name evidence="3" type="ORF">ABZ508_05960</name>
</gene>
<evidence type="ECO:0000313" key="4">
    <source>
        <dbReference type="Proteomes" id="UP001550378"/>
    </source>
</evidence>
<dbReference type="InterPro" id="IPR005801">
    <property type="entry name" value="ADC_synthase"/>
</dbReference>
<dbReference type="PANTHER" id="PTHR11236">
    <property type="entry name" value="AMINOBENZOATE/ANTHRANILATE SYNTHASE"/>
    <property type="match status" value="1"/>
</dbReference>
<evidence type="ECO:0000259" key="2">
    <source>
        <dbReference type="Pfam" id="PF00425"/>
    </source>
</evidence>
<dbReference type="Pfam" id="PF00425">
    <property type="entry name" value="Chorismate_bind"/>
    <property type="match status" value="1"/>
</dbReference>
<dbReference type="EMBL" id="JBEXZR010000003">
    <property type="protein sequence ID" value="MEU0706913.1"/>
    <property type="molecule type" value="Genomic_DNA"/>
</dbReference>
<comment type="caution">
    <text evidence="3">The sequence shown here is derived from an EMBL/GenBank/DDBJ whole genome shotgun (WGS) entry which is preliminary data.</text>
</comment>
<dbReference type="PRINTS" id="PR00095">
    <property type="entry name" value="ANTSNTHASEI"/>
</dbReference>
<accession>A0ABV2W068</accession>
<dbReference type="InterPro" id="IPR015890">
    <property type="entry name" value="Chorismate_C"/>
</dbReference>
<dbReference type="PANTHER" id="PTHR11236:SF9">
    <property type="entry name" value="ANTHRANILATE SYNTHASE COMPONENT 1"/>
    <property type="match status" value="1"/>
</dbReference>
<evidence type="ECO:0000256" key="1">
    <source>
        <dbReference type="SAM" id="MobiDB-lite"/>
    </source>
</evidence>
<feature type="region of interest" description="Disordered" evidence="1">
    <location>
        <begin position="201"/>
        <end position="224"/>
    </location>
</feature>
<organism evidence="3 4">
    <name type="scientific">Streptomyces lavendulocolor</name>
    <dbReference type="NCBI Taxonomy" id="67316"/>
    <lineage>
        <taxon>Bacteria</taxon>
        <taxon>Bacillati</taxon>
        <taxon>Actinomycetota</taxon>
        <taxon>Actinomycetes</taxon>
        <taxon>Kitasatosporales</taxon>
        <taxon>Streptomycetaceae</taxon>
        <taxon>Streptomyces</taxon>
    </lineage>
</organism>
<dbReference type="SUPFAM" id="SSF56322">
    <property type="entry name" value="ADC synthase"/>
    <property type="match status" value="1"/>
</dbReference>
<proteinExistence type="predicted"/>
<dbReference type="RefSeq" id="WP_359654091.1">
    <property type="nucleotide sequence ID" value="NZ_JBEXZO010000021.1"/>
</dbReference>
<evidence type="ECO:0000313" key="3">
    <source>
        <dbReference type="EMBL" id="MEU0706913.1"/>
    </source>
</evidence>
<dbReference type="InterPro" id="IPR019999">
    <property type="entry name" value="Anth_synth_I-like"/>
</dbReference>
<reference evidence="3 4" key="1">
    <citation type="submission" date="2024-06" db="EMBL/GenBank/DDBJ databases">
        <title>The Natural Products Discovery Center: Release of the First 8490 Sequenced Strains for Exploring Actinobacteria Biosynthetic Diversity.</title>
        <authorList>
            <person name="Kalkreuter E."/>
            <person name="Kautsar S.A."/>
            <person name="Yang D."/>
            <person name="Bader C.D."/>
            <person name="Teijaro C.N."/>
            <person name="Fluegel L."/>
            <person name="Davis C.M."/>
            <person name="Simpson J.R."/>
            <person name="Lauterbach L."/>
            <person name="Steele A.D."/>
            <person name="Gui C."/>
            <person name="Meng S."/>
            <person name="Li G."/>
            <person name="Viehrig K."/>
            <person name="Ye F."/>
            <person name="Su P."/>
            <person name="Kiefer A.F."/>
            <person name="Nichols A."/>
            <person name="Cepeda A.J."/>
            <person name="Yan W."/>
            <person name="Fan B."/>
            <person name="Jiang Y."/>
            <person name="Adhikari A."/>
            <person name="Zheng C.-J."/>
            <person name="Schuster L."/>
            <person name="Cowan T.M."/>
            <person name="Smanski M.J."/>
            <person name="Chevrette M.G."/>
            <person name="De Carvalho L.P.S."/>
            <person name="Shen B."/>
        </authorList>
    </citation>
    <scope>NUCLEOTIDE SEQUENCE [LARGE SCALE GENOMIC DNA]</scope>
    <source>
        <strain evidence="3 4">NPDC006337</strain>
    </source>
</reference>
<dbReference type="Gene3D" id="3.60.120.10">
    <property type="entry name" value="Anthranilate synthase"/>
    <property type="match status" value="1"/>
</dbReference>
<dbReference type="Proteomes" id="UP001550378">
    <property type="component" value="Unassembled WGS sequence"/>
</dbReference>
<sequence>MTVTAAAPGAAPPLAGTEPLPVSVTGAELPPHAPLALCTRLRDLLGEEQVFLFESLAGPGQDCRCAVVGADVLVRITVRDGQVSVDGLPGLVAHVESLAARCPGGPWELLRALNGSFAVRTGLPLDAYSFGFLAVLGYEAAWYMEELPPRAPGGAPEITLTAFRHTVWYDLADGGARHVRAESAAFGGTGPLGDDLTDLVRALPAGDDGGGPPPPAPRPVSVRPTVRRQEFTERVERCLEHIRAGDVYQIQIGHRVDVTTPLPVLDAYRRLREVNPSPYMYLAPWAGRTLVGASPELLFRIEGRRLTMRPIAGTSARAADPAEDARRVAALRADEKERAEHIMLVDLCRNDVARVTRPGTLAVDAMMTVERFARVHHLVSTVSGELADGEDVWSALRATFPAGTMTGAPKVRAMQLIHEIERRPRGAYAGAIGLLDVRGHAATLALCIRTAVHDAATGTYALQASAGVVADSTADGEWRETLVKMGTVCTALTGEALTA</sequence>